<dbReference type="PANTHER" id="PTHR47627">
    <property type="entry name" value="RUBREDOXIN"/>
    <property type="match status" value="1"/>
</dbReference>
<keyword evidence="2" id="KW-0479">Metal-binding</keyword>
<organism evidence="9 10">
    <name type="scientific">Cyanidiococcus yangmingshanensis</name>
    <dbReference type="NCBI Taxonomy" id="2690220"/>
    <lineage>
        <taxon>Eukaryota</taxon>
        <taxon>Rhodophyta</taxon>
        <taxon>Bangiophyceae</taxon>
        <taxon>Cyanidiales</taxon>
        <taxon>Cyanidiaceae</taxon>
        <taxon>Cyanidiococcus</taxon>
    </lineage>
</organism>
<proteinExistence type="predicted"/>
<dbReference type="EMBL" id="VWRR01000013">
    <property type="protein sequence ID" value="KAF6001800.1"/>
    <property type="molecule type" value="Genomic_DNA"/>
</dbReference>
<keyword evidence="3" id="KW-0249">Electron transport</keyword>
<evidence type="ECO:0000256" key="3">
    <source>
        <dbReference type="ARBA" id="ARBA00022982"/>
    </source>
</evidence>
<dbReference type="Proteomes" id="UP000530660">
    <property type="component" value="Unassembled WGS sequence"/>
</dbReference>
<reference evidence="9 10" key="1">
    <citation type="journal article" date="2020" name="J. Phycol.">
        <title>Comparative genome analysis reveals Cyanidiococcus gen. nov., a new extremophilic red algal genus sister to Cyanidioschyzon (Cyanidioschyzonaceae, Rhodophyta).</title>
        <authorList>
            <person name="Liu S.-L."/>
            <person name="Chiang Y.-R."/>
            <person name="Yoon H.S."/>
            <person name="Fu H.-Y."/>
        </authorList>
    </citation>
    <scope>NUCLEOTIDE SEQUENCE [LARGE SCALE GENOMIC DNA]</scope>
    <source>
        <strain evidence="9 10">THAL066</strain>
    </source>
</reference>
<evidence type="ECO:0000256" key="1">
    <source>
        <dbReference type="ARBA" id="ARBA00022448"/>
    </source>
</evidence>
<dbReference type="GO" id="GO:0005506">
    <property type="term" value="F:iron ion binding"/>
    <property type="evidence" value="ECO:0007669"/>
    <property type="project" value="InterPro"/>
</dbReference>
<name>A0A7J7IGC4_9RHOD</name>
<dbReference type="PANTHER" id="PTHR47627:SF1">
    <property type="entry name" value="RUBREDOXIN-1-RELATED"/>
    <property type="match status" value="1"/>
</dbReference>
<keyword evidence="6" id="KW-0472">Membrane</keyword>
<dbReference type="Pfam" id="PF00301">
    <property type="entry name" value="Rubredoxin"/>
    <property type="match status" value="1"/>
</dbReference>
<dbReference type="AlphaFoldDB" id="A0A7J7IGC4"/>
<accession>A0A7J7IGC4</accession>
<evidence type="ECO:0000256" key="7">
    <source>
        <dbReference type="SAM" id="SignalP"/>
    </source>
</evidence>
<feature type="domain" description="Rubredoxin-like" evidence="8">
    <location>
        <begin position="125"/>
        <end position="177"/>
    </location>
</feature>
<feature type="signal peptide" evidence="7">
    <location>
        <begin position="1"/>
        <end position="20"/>
    </location>
</feature>
<keyword evidence="4" id="KW-0408">Iron</keyword>
<keyword evidence="7" id="KW-0732">Signal</keyword>
<evidence type="ECO:0000256" key="5">
    <source>
        <dbReference type="SAM" id="MobiDB-lite"/>
    </source>
</evidence>
<dbReference type="GO" id="GO:0043448">
    <property type="term" value="P:alkane catabolic process"/>
    <property type="evidence" value="ECO:0007669"/>
    <property type="project" value="TreeGrafter"/>
</dbReference>
<evidence type="ECO:0000256" key="4">
    <source>
        <dbReference type="ARBA" id="ARBA00023004"/>
    </source>
</evidence>
<dbReference type="InterPro" id="IPR024934">
    <property type="entry name" value="Rubredoxin-like_dom"/>
</dbReference>
<feature type="region of interest" description="Disordered" evidence="5">
    <location>
        <begin position="60"/>
        <end position="96"/>
    </location>
</feature>
<feature type="transmembrane region" description="Helical" evidence="6">
    <location>
        <begin position="204"/>
        <end position="223"/>
    </location>
</feature>
<dbReference type="GO" id="GO:0009055">
    <property type="term" value="F:electron transfer activity"/>
    <property type="evidence" value="ECO:0007669"/>
    <property type="project" value="TreeGrafter"/>
</dbReference>
<dbReference type="InterPro" id="IPR024935">
    <property type="entry name" value="Rubredoxin_dom"/>
</dbReference>
<keyword evidence="6" id="KW-0812">Transmembrane</keyword>
<sequence length="224" mass="24413">MTRLMSHSRLAFALLVPSTGAPARNRATWVNAAGSRRRLHAAQRRCLRTRSWLVAALGPEADDQGSASERDGTGVNMNGGTTGRVADEQRETDLEQLDPVEAERLRKKREADALRAAERFMERDEGNYACSSCGYVYTPRTGEAFLGIPPGTLFEDIEEQAFRCPVCRAPKSAFQSTKTVVAGFAMNQKYGLGANTLTSGQKNALIFGGLFTAFLLLLSGYLLS</sequence>
<dbReference type="PROSITE" id="PS50903">
    <property type="entry name" value="RUBREDOXIN_LIKE"/>
    <property type="match status" value="1"/>
</dbReference>
<dbReference type="SUPFAM" id="SSF57802">
    <property type="entry name" value="Rubredoxin-like"/>
    <property type="match status" value="1"/>
</dbReference>
<evidence type="ECO:0000256" key="6">
    <source>
        <dbReference type="SAM" id="Phobius"/>
    </source>
</evidence>
<gene>
    <name evidence="9" type="ORF">F1559_003604</name>
</gene>
<comment type="caution">
    <text evidence="9">The sequence shown here is derived from an EMBL/GenBank/DDBJ whole genome shotgun (WGS) entry which is preliminary data.</text>
</comment>
<evidence type="ECO:0000313" key="9">
    <source>
        <dbReference type="EMBL" id="KAF6001800.1"/>
    </source>
</evidence>
<keyword evidence="10" id="KW-1185">Reference proteome</keyword>
<feature type="chain" id="PRO_5029784244" description="Rubredoxin-like domain-containing protein" evidence="7">
    <location>
        <begin position="21"/>
        <end position="224"/>
    </location>
</feature>
<protein>
    <recommendedName>
        <fullName evidence="8">Rubredoxin-like domain-containing protein</fullName>
    </recommendedName>
</protein>
<evidence type="ECO:0000256" key="2">
    <source>
        <dbReference type="ARBA" id="ARBA00022723"/>
    </source>
</evidence>
<keyword evidence="6" id="KW-1133">Transmembrane helix</keyword>
<evidence type="ECO:0000313" key="10">
    <source>
        <dbReference type="Proteomes" id="UP000530660"/>
    </source>
</evidence>
<dbReference type="OrthoDB" id="6379857at2759"/>
<keyword evidence="1" id="KW-0813">Transport</keyword>
<dbReference type="Gene3D" id="2.20.28.10">
    <property type="match status" value="1"/>
</dbReference>
<dbReference type="CDD" id="cd00730">
    <property type="entry name" value="rubredoxin"/>
    <property type="match status" value="1"/>
</dbReference>
<evidence type="ECO:0000259" key="8">
    <source>
        <dbReference type="PROSITE" id="PS50903"/>
    </source>
</evidence>
<dbReference type="InterPro" id="IPR050526">
    <property type="entry name" value="Rubredoxin_ET"/>
</dbReference>